<reference evidence="1" key="2">
    <citation type="submission" date="2022-01" db="EMBL/GenBank/DDBJ databases">
        <authorList>
            <person name="Hirooka S."/>
            <person name="Miyagishima S.Y."/>
        </authorList>
    </citation>
    <scope>NUCLEOTIDE SEQUENCE</scope>
    <source>
        <strain evidence="1">NBRC 102759</strain>
    </source>
</reference>
<dbReference type="OrthoDB" id="10317494at2759"/>
<protein>
    <submittedName>
        <fullName evidence="1">Uncharacterized protein</fullName>
    </submittedName>
</protein>
<comment type="caution">
    <text evidence="1">The sequence shown here is derived from an EMBL/GenBank/DDBJ whole genome shotgun (WGS) entry which is preliminary data.</text>
</comment>
<evidence type="ECO:0000313" key="1">
    <source>
        <dbReference type="EMBL" id="GJQ13111.1"/>
    </source>
</evidence>
<dbReference type="Proteomes" id="UP001061958">
    <property type="component" value="Unassembled WGS sequence"/>
</dbReference>
<evidence type="ECO:0000313" key="2">
    <source>
        <dbReference type="Proteomes" id="UP001061958"/>
    </source>
</evidence>
<proteinExistence type="predicted"/>
<dbReference type="AlphaFoldDB" id="A0A9C7Q079"/>
<accession>A0A9C7Q079</accession>
<reference evidence="1" key="1">
    <citation type="journal article" date="2022" name="Proc. Natl. Acad. Sci. U.S.A.">
        <title>Life cycle and functional genomics of the unicellular red alga Galdieria for elucidating algal and plant evolution and industrial use.</title>
        <authorList>
            <person name="Hirooka S."/>
            <person name="Itabashi T."/>
            <person name="Ichinose T.M."/>
            <person name="Onuma R."/>
            <person name="Fujiwara T."/>
            <person name="Yamashita S."/>
            <person name="Jong L.W."/>
            <person name="Tomita R."/>
            <person name="Iwane A.H."/>
            <person name="Miyagishima S.Y."/>
        </authorList>
    </citation>
    <scope>NUCLEOTIDE SEQUENCE</scope>
    <source>
        <strain evidence="1">NBRC 102759</strain>
    </source>
</reference>
<dbReference type="EMBL" id="BQMJ01000040">
    <property type="protein sequence ID" value="GJQ13111.1"/>
    <property type="molecule type" value="Genomic_DNA"/>
</dbReference>
<gene>
    <name evidence="1" type="ORF">GpartN1_g4902.t1</name>
</gene>
<sequence>MQRNILYLTKYGFTSWKRFQKFLPKQGLCNQGGLQTPQQKQPSLPLADSDEPKAFSAVSFLSNPSVQQLLEPYADESMLDENELPEEIREEWTTQLDKLGKRLGSCKLEGKDRGQLRVKLIRKLQETTGIVLPSDAYHSLRNKKVIDVVMWYRRTHHEQLYHNSMIEDYIRKTFPSNVRLDPMSYRKPEKRMADSK</sequence>
<keyword evidence="2" id="KW-1185">Reference proteome</keyword>
<organism evidence="1 2">
    <name type="scientific">Galdieria partita</name>
    <dbReference type="NCBI Taxonomy" id="83374"/>
    <lineage>
        <taxon>Eukaryota</taxon>
        <taxon>Rhodophyta</taxon>
        <taxon>Bangiophyceae</taxon>
        <taxon>Galdieriales</taxon>
        <taxon>Galdieriaceae</taxon>
        <taxon>Galdieria</taxon>
    </lineage>
</organism>
<name>A0A9C7Q079_9RHOD</name>